<sequence length="207" mass="22525">MIRVVKVGGSLFDLPDLPERLRGWLAQQPPAHNVLIAGGGPLVEQIRAWDKAEPIEEAAAHWMCVDLLTVTAHLLHSWLPEVPLVEDDRLLCQRVGEEGATIFGPAPWMRRSEPGLPGTWLPSNWDTTSDSIAGRLAAALLADEFVLLKSALPRRKTSRELSALAAVGYIDSILALMAPELPPTRLVNLRAEPPIEARVPRPGEGPG</sequence>
<dbReference type="Gene3D" id="3.40.1160.10">
    <property type="entry name" value="Acetylglutamate kinase-like"/>
    <property type="match status" value="1"/>
</dbReference>
<name>A0A5K7XB85_9BACT</name>
<organism evidence="1 2">
    <name type="scientific">Lacipirellula parvula</name>
    <dbReference type="NCBI Taxonomy" id="2650471"/>
    <lineage>
        <taxon>Bacteria</taxon>
        <taxon>Pseudomonadati</taxon>
        <taxon>Planctomycetota</taxon>
        <taxon>Planctomycetia</taxon>
        <taxon>Pirellulales</taxon>
        <taxon>Lacipirellulaceae</taxon>
        <taxon>Lacipirellula</taxon>
    </lineage>
</organism>
<dbReference type="GO" id="GO:0016301">
    <property type="term" value="F:kinase activity"/>
    <property type="evidence" value="ECO:0007669"/>
    <property type="project" value="UniProtKB-KW"/>
</dbReference>
<dbReference type="Proteomes" id="UP000326837">
    <property type="component" value="Chromosome"/>
</dbReference>
<evidence type="ECO:0000313" key="1">
    <source>
        <dbReference type="EMBL" id="BBO33202.1"/>
    </source>
</evidence>
<proteinExistence type="predicted"/>
<accession>A0A5K7XB85</accession>
<dbReference type="SUPFAM" id="SSF53633">
    <property type="entry name" value="Carbamate kinase-like"/>
    <property type="match status" value="1"/>
</dbReference>
<dbReference type="InterPro" id="IPR036393">
    <property type="entry name" value="AceGlu_kinase-like_sf"/>
</dbReference>
<dbReference type="AlphaFoldDB" id="A0A5K7XB85"/>
<dbReference type="KEGG" id="lpav:PLANPX_2814"/>
<reference evidence="2" key="1">
    <citation type="submission" date="2019-10" db="EMBL/GenBank/DDBJ databases">
        <title>Lacipirellula parvula gen. nov., sp. nov., representing a lineage of planctomycetes widespread in freshwater anoxic habitats, and description of the family Lacipirellulaceae.</title>
        <authorList>
            <person name="Dedysh S.N."/>
            <person name="Kulichevskaya I.S."/>
            <person name="Beletsky A.V."/>
            <person name="Rakitin A.L."/>
            <person name="Mardanov A.V."/>
            <person name="Ivanova A.A."/>
            <person name="Saltykova V.X."/>
            <person name="Rijpstra W.I.C."/>
            <person name="Sinninghe Damste J.S."/>
            <person name="Ravin N.V."/>
        </authorList>
    </citation>
    <scope>NUCLEOTIDE SEQUENCE [LARGE SCALE GENOMIC DNA]</scope>
    <source>
        <strain evidence="2">PX69</strain>
    </source>
</reference>
<keyword evidence="2" id="KW-1185">Reference proteome</keyword>
<dbReference type="RefSeq" id="WP_152099031.1">
    <property type="nucleotide sequence ID" value="NZ_AP021861.1"/>
</dbReference>
<keyword evidence="1" id="KW-0418">Kinase</keyword>
<dbReference type="EMBL" id="AP021861">
    <property type="protein sequence ID" value="BBO33202.1"/>
    <property type="molecule type" value="Genomic_DNA"/>
</dbReference>
<protein>
    <submittedName>
        <fullName evidence="1">Phosphate kinase</fullName>
    </submittedName>
</protein>
<gene>
    <name evidence="1" type="ORF">PLANPX_2814</name>
</gene>
<evidence type="ECO:0000313" key="2">
    <source>
        <dbReference type="Proteomes" id="UP000326837"/>
    </source>
</evidence>
<keyword evidence="1" id="KW-0808">Transferase</keyword>